<name>A0AAD8GZ64_9APIA</name>
<dbReference type="GO" id="GO:0005737">
    <property type="term" value="C:cytoplasm"/>
    <property type="evidence" value="ECO:0007669"/>
    <property type="project" value="UniProtKB-SubCell"/>
</dbReference>
<feature type="compositionally biased region" description="Basic and acidic residues" evidence="5">
    <location>
        <begin position="213"/>
        <end position="226"/>
    </location>
</feature>
<keyword evidence="7" id="KW-1185">Reference proteome</keyword>
<dbReference type="PANTHER" id="PTHR13105">
    <property type="entry name" value="MYELOID LEUKEMIA FACTOR"/>
    <property type="match status" value="1"/>
</dbReference>
<organism evidence="6 7">
    <name type="scientific">Heracleum sosnowskyi</name>
    <dbReference type="NCBI Taxonomy" id="360622"/>
    <lineage>
        <taxon>Eukaryota</taxon>
        <taxon>Viridiplantae</taxon>
        <taxon>Streptophyta</taxon>
        <taxon>Embryophyta</taxon>
        <taxon>Tracheophyta</taxon>
        <taxon>Spermatophyta</taxon>
        <taxon>Magnoliopsida</taxon>
        <taxon>eudicotyledons</taxon>
        <taxon>Gunneridae</taxon>
        <taxon>Pentapetalae</taxon>
        <taxon>asterids</taxon>
        <taxon>campanulids</taxon>
        <taxon>Apiales</taxon>
        <taxon>Apiaceae</taxon>
        <taxon>Apioideae</taxon>
        <taxon>apioid superclade</taxon>
        <taxon>Tordylieae</taxon>
        <taxon>Tordyliinae</taxon>
        <taxon>Heracleum</taxon>
    </lineage>
</organism>
<feature type="region of interest" description="Disordered" evidence="5">
    <location>
        <begin position="394"/>
        <end position="430"/>
    </location>
</feature>
<evidence type="ECO:0000313" key="7">
    <source>
        <dbReference type="Proteomes" id="UP001237642"/>
    </source>
</evidence>
<sequence>MLHELSPLENPKYLLQQFFFYSDSITKNKMHGRRGHWDPRFEIGDSFLGFGGSRGHQTVPGIFGGHDPFDHPFFTDPFGGLSNSHPFGFPGGGPLMNRPRPGFLMGGSPFMLAPPPHFPIGGSPFMHAHLPGFHIGGHPIMNAHPPNIPIGENSFLNAPLSFGFGTEVPAMNVQPSGFLERNILQTNRSKGPIIEELNSDDEKEIDDQEEKEDNTRKHDRPEKEACAEDQDYQTDGMNKRQMLCCNQSDSVNNAQSIAQGNSFTFHSSTVMHGGSNGAYYTKSRTLRRGTDGLMIDESKEADSTTGQAAHRLTRGIHDKGHTLTRNLQSDGKVDTMQILHNLEKDDLSGFEQTWTNNARKSLPGWSEGLYMQNGSGSSTPCFPQSRGVRALASTENPRISGGGGRAGYPQFQYPGRMNVKNGDGGDSLWG</sequence>
<evidence type="ECO:0000256" key="1">
    <source>
        <dbReference type="ARBA" id="ARBA00004496"/>
    </source>
</evidence>
<evidence type="ECO:0000256" key="5">
    <source>
        <dbReference type="SAM" id="MobiDB-lite"/>
    </source>
</evidence>
<reference evidence="6" key="2">
    <citation type="submission" date="2023-05" db="EMBL/GenBank/DDBJ databases">
        <authorList>
            <person name="Schelkunov M.I."/>
        </authorList>
    </citation>
    <scope>NUCLEOTIDE SEQUENCE</scope>
    <source>
        <strain evidence="6">Hsosn_3</strain>
        <tissue evidence="6">Leaf</tissue>
    </source>
</reference>
<feature type="region of interest" description="Disordered" evidence="5">
    <location>
        <begin position="190"/>
        <end position="230"/>
    </location>
</feature>
<dbReference type="AlphaFoldDB" id="A0AAD8GZ64"/>
<gene>
    <name evidence="6" type="ORF">POM88_049847</name>
</gene>
<reference evidence="6" key="1">
    <citation type="submission" date="2023-02" db="EMBL/GenBank/DDBJ databases">
        <title>Genome of toxic invasive species Heracleum sosnowskyi carries increased number of genes despite the absence of recent whole-genome duplications.</title>
        <authorList>
            <person name="Schelkunov M."/>
            <person name="Shtratnikova V."/>
            <person name="Makarenko M."/>
            <person name="Klepikova A."/>
            <person name="Omelchenko D."/>
            <person name="Novikova G."/>
            <person name="Obukhova E."/>
            <person name="Bogdanov V."/>
            <person name="Penin A."/>
            <person name="Logacheva M."/>
        </authorList>
    </citation>
    <scope>NUCLEOTIDE SEQUENCE</scope>
    <source>
        <strain evidence="6">Hsosn_3</strain>
        <tissue evidence="6">Leaf</tissue>
    </source>
</reference>
<feature type="compositionally biased region" description="Acidic residues" evidence="5">
    <location>
        <begin position="197"/>
        <end position="212"/>
    </location>
</feature>
<evidence type="ECO:0000256" key="2">
    <source>
        <dbReference type="ARBA" id="ARBA00008332"/>
    </source>
</evidence>
<evidence type="ECO:0000313" key="6">
    <source>
        <dbReference type="EMBL" id="KAK1356591.1"/>
    </source>
</evidence>
<comment type="caution">
    <text evidence="6">The sequence shown here is derived from an EMBL/GenBank/DDBJ whole genome shotgun (WGS) entry which is preliminary data.</text>
</comment>
<comment type="similarity">
    <text evidence="2">Belongs to the MLF family.</text>
</comment>
<keyword evidence="3" id="KW-0963">Cytoplasm</keyword>
<dbReference type="Proteomes" id="UP001237642">
    <property type="component" value="Unassembled WGS sequence"/>
</dbReference>
<evidence type="ECO:0000256" key="3">
    <source>
        <dbReference type="ARBA" id="ARBA00022490"/>
    </source>
</evidence>
<accession>A0AAD8GZ64</accession>
<dbReference type="Pfam" id="PF10248">
    <property type="entry name" value="Mlf1IP"/>
    <property type="match status" value="1"/>
</dbReference>
<proteinExistence type="inferred from homology"/>
<dbReference type="EMBL" id="JAUIZM010000011">
    <property type="protein sequence ID" value="KAK1356591.1"/>
    <property type="molecule type" value="Genomic_DNA"/>
</dbReference>
<dbReference type="InterPro" id="IPR019376">
    <property type="entry name" value="Myeloid_leukemia_factor"/>
</dbReference>
<comment type="subcellular location">
    <subcellularLocation>
        <location evidence="1">Cytoplasm</location>
    </subcellularLocation>
</comment>
<keyword evidence="4" id="KW-0597">Phosphoprotein</keyword>
<protein>
    <submittedName>
        <fullName evidence="6">Myeloid leukemia factor</fullName>
    </submittedName>
</protein>
<evidence type="ECO:0000256" key="4">
    <source>
        <dbReference type="ARBA" id="ARBA00022553"/>
    </source>
</evidence>